<evidence type="ECO:0000313" key="9">
    <source>
        <dbReference type="Proteomes" id="UP001628220"/>
    </source>
</evidence>
<dbReference type="PROSITE" id="PS51352">
    <property type="entry name" value="THIOREDOXIN_2"/>
    <property type="match status" value="1"/>
</dbReference>
<protein>
    <recommendedName>
        <fullName evidence="6">Thiol peroxidase</fullName>
        <shortName evidence="6">Tpx</shortName>
        <ecNumber evidence="6">1.11.1.24</ecNumber>
    </recommendedName>
    <alternativeName>
        <fullName evidence="6">Peroxiredoxin tpx</fullName>
        <shortName evidence="6">Prx</shortName>
    </alternativeName>
    <alternativeName>
        <fullName evidence="6">Thioredoxin peroxidase</fullName>
    </alternativeName>
    <alternativeName>
        <fullName evidence="6">Thioredoxin-dependent peroxiredoxin</fullName>
    </alternativeName>
</protein>
<dbReference type="InterPro" id="IPR036249">
    <property type="entry name" value="Thioredoxin-like_sf"/>
</dbReference>
<sequence>MIKFKGEIEIKLGGKQPEVGQMAPDFMAVKNDLSEAHLSDYKGKRVVLNVFPSVDTGVCAASVRRFNKEAAALNNTVVLCISMDLPFAQQRFCAAEGIKNVVMLSAFRCTCFSEKYGLRMETGPLAGLLARSVFVIDEEGKLVYSQIVPEVTEEPNYEAALAKLK</sequence>
<reference evidence="8 9" key="1">
    <citation type="journal article" date="2025" name="Int. J. Syst. Evol. Microbiol.">
        <title>Desulfovibrio falkowii sp. nov., Porphyromonas miyakawae sp. nov., Mediterraneibacter flintii sp. nov. and Owariibacterium komagatae gen. nov., sp. nov., isolated from human faeces.</title>
        <authorList>
            <person name="Hamaguchi T."/>
            <person name="Ohara M."/>
            <person name="Hisatomi A."/>
            <person name="Sekiguchi K."/>
            <person name="Takeda J.I."/>
            <person name="Ueyama J."/>
            <person name="Ito M."/>
            <person name="Nishiwaki H."/>
            <person name="Ogi T."/>
            <person name="Hirayama M."/>
            <person name="Ohkuma M."/>
            <person name="Sakamoto M."/>
            <person name="Ohno K."/>
        </authorList>
    </citation>
    <scope>NUCLEOTIDE SEQUENCE [LARGE SCALE GENOMIC DNA]</scope>
    <source>
        <strain evidence="8 9">13CB11C</strain>
    </source>
</reference>
<dbReference type="InterPro" id="IPR002065">
    <property type="entry name" value="TPX"/>
</dbReference>
<evidence type="ECO:0000256" key="2">
    <source>
        <dbReference type="ARBA" id="ARBA00022862"/>
    </source>
</evidence>
<evidence type="ECO:0000313" key="8">
    <source>
        <dbReference type="EMBL" id="GAB1251610.1"/>
    </source>
</evidence>
<comment type="caution">
    <text evidence="8">The sequence shown here is derived from an EMBL/GenBank/DDBJ whole genome shotgun (WGS) entry which is preliminary data.</text>
</comment>
<comment type="similarity">
    <text evidence="6">Belongs to the peroxiredoxin family. Tpx subfamily.</text>
</comment>
<dbReference type="EC" id="1.11.1.24" evidence="6"/>
<dbReference type="Gene3D" id="3.40.30.10">
    <property type="entry name" value="Glutaredoxin"/>
    <property type="match status" value="1"/>
</dbReference>
<evidence type="ECO:0000256" key="5">
    <source>
        <dbReference type="ARBA" id="ARBA00023284"/>
    </source>
</evidence>
<keyword evidence="9" id="KW-1185">Reference proteome</keyword>
<comment type="subunit">
    <text evidence="6">Homodimer.</text>
</comment>
<keyword evidence="4 6" id="KW-1015">Disulfide bond</keyword>
<dbReference type="PANTHER" id="PTHR43110:SF1">
    <property type="entry name" value="THIOL PEROXIDASE"/>
    <property type="match status" value="1"/>
</dbReference>
<dbReference type="InterPro" id="IPR050455">
    <property type="entry name" value="Tpx_Peroxidase_subfamily"/>
</dbReference>
<evidence type="ECO:0000259" key="7">
    <source>
        <dbReference type="PROSITE" id="PS51352"/>
    </source>
</evidence>
<dbReference type="SUPFAM" id="SSF52833">
    <property type="entry name" value="Thioredoxin-like"/>
    <property type="match status" value="1"/>
</dbReference>
<keyword evidence="3 6" id="KW-0560">Oxidoreductase</keyword>
<comment type="catalytic activity">
    <reaction evidence="6">
        <text>a hydroperoxide + [thioredoxin]-dithiol = an alcohol + [thioredoxin]-disulfide + H2O</text>
        <dbReference type="Rhea" id="RHEA:62620"/>
        <dbReference type="Rhea" id="RHEA-COMP:10698"/>
        <dbReference type="Rhea" id="RHEA-COMP:10700"/>
        <dbReference type="ChEBI" id="CHEBI:15377"/>
        <dbReference type="ChEBI" id="CHEBI:29950"/>
        <dbReference type="ChEBI" id="CHEBI:30879"/>
        <dbReference type="ChEBI" id="CHEBI:35924"/>
        <dbReference type="ChEBI" id="CHEBI:50058"/>
        <dbReference type="EC" id="1.11.1.24"/>
    </reaction>
</comment>
<dbReference type="InterPro" id="IPR018219">
    <property type="entry name" value="Tpx_CS"/>
</dbReference>
<name>A0ABQ0E1L0_9PORP</name>
<dbReference type="InterPro" id="IPR013766">
    <property type="entry name" value="Thioredoxin_domain"/>
</dbReference>
<dbReference type="GO" id="GO:0004601">
    <property type="term" value="F:peroxidase activity"/>
    <property type="evidence" value="ECO:0007669"/>
    <property type="project" value="UniProtKB-KW"/>
</dbReference>
<feature type="domain" description="Thioredoxin" evidence="7">
    <location>
        <begin position="17"/>
        <end position="165"/>
    </location>
</feature>
<keyword evidence="1 6" id="KW-0575">Peroxidase</keyword>
<organism evidence="8 9">
    <name type="scientific">Porphyromonas miyakawae</name>
    <dbReference type="NCBI Taxonomy" id="3137470"/>
    <lineage>
        <taxon>Bacteria</taxon>
        <taxon>Pseudomonadati</taxon>
        <taxon>Bacteroidota</taxon>
        <taxon>Bacteroidia</taxon>
        <taxon>Bacteroidales</taxon>
        <taxon>Porphyromonadaceae</taxon>
        <taxon>Porphyromonas</taxon>
    </lineage>
</organism>
<evidence type="ECO:0000256" key="4">
    <source>
        <dbReference type="ARBA" id="ARBA00023157"/>
    </source>
</evidence>
<feature type="disulfide bond" description="Redox-active" evidence="6">
    <location>
        <begin position="59"/>
        <end position="93"/>
    </location>
</feature>
<evidence type="ECO:0000256" key="6">
    <source>
        <dbReference type="HAMAP-Rule" id="MF_00269"/>
    </source>
</evidence>
<feature type="active site" description="Cysteine sulfenic acid (-SOH) intermediate" evidence="6">
    <location>
        <position position="59"/>
    </location>
</feature>
<dbReference type="EMBL" id="BAAFSF010000001">
    <property type="protein sequence ID" value="GAB1251610.1"/>
    <property type="molecule type" value="Genomic_DNA"/>
</dbReference>
<dbReference type="InterPro" id="IPR013740">
    <property type="entry name" value="Redoxin"/>
</dbReference>
<comment type="function">
    <text evidence="6">Thiol-specific peroxidase that catalyzes the reduction of hydrogen peroxide and organic hydroperoxides to water and alcohols, respectively. Plays a role in cell protection against oxidative stress by detoxifying peroxides.</text>
</comment>
<dbReference type="PANTHER" id="PTHR43110">
    <property type="entry name" value="THIOL PEROXIDASE"/>
    <property type="match status" value="1"/>
</dbReference>
<dbReference type="Pfam" id="PF08534">
    <property type="entry name" value="Redoxin"/>
    <property type="match status" value="1"/>
</dbReference>
<gene>
    <name evidence="6 8" type="primary">tpx</name>
    <name evidence="8" type="ORF">Tsumi_07140</name>
</gene>
<keyword evidence="2 6" id="KW-0049">Antioxidant</keyword>
<comment type="miscellaneous">
    <text evidence="6">The active site is a conserved redox-active cysteine residue, the peroxidatic cysteine (C(P)), which makes the nucleophilic attack on the peroxide substrate. The peroxide oxidizes the C(P)-SH to cysteine sulfenic acid (C(P)-SOH), which then reacts with another cysteine residue, the resolving cysteine (C(R)), to form a disulfide bridge. The disulfide is subsequently reduced by an appropriate electron donor to complete the catalytic cycle. In this atypical 2-Cys peroxiredoxin, C(R) is present in the same subunit to form an intramolecular disulfide. The disulfide is subsequently reduced by thioredoxin.</text>
</comment>
<dbReference type="NCBIfam" id="NF001808">
    <property type="entry name" value="PRK00522.1"/>
    <property type="match status" value="1"/>
</dbReference>
<dbReference type="Proteomes" id="UP001628220">
    <property type="component" value="Unassembled WGS sequence"/>
</dbReference>
<dbReference type="CDD" id="cd03014">
    <property type="entry name" value="PRX_Atyp2cys"/>
    <property type="match status" value="1"/>
</dbReference>
<dbReference type="PROSITE" id="PS01265">
    <property type="entry name" value="TPX"/>
    <property type="match status" value="1"/>
</dbReference>
<accession>A0ABQ0E1L0</accession>
<evidence type="ECO:0000256" key="1">
    <source>
        <dbReference type="ARBA" id="ARBA00022559"/>
    </source>
</evidence>
<keyword evidence="5 6" id="KW-0676">Redox-active center</keyword>
<proteinExistence type="inferred from homology"/>
<evidence type="ECO:0000256" key="3">
    <source>
        <dbReference type="ARBA" id="ARBA00023002"/>
    </source>
</evidence>
<dbReference type="HAMAP" id="MF_00269">
    <property type="entry name" value="Tpx"/>
    <property type="match status" value="1"/>
</dbReference>
<dbReference type="RefSeq" id="WP_411915414.1">
    <property type="nucleotide sequence ID" value="NZ_BAAFSF010000001.1"/>
</dbReference>